<sequence>MNSMERGKGGGGAQTAPPPPSPQGGDREEMELEEEGVKAPPTPSVAPHAPNDAAEGAGLPPAFSAQVDQGVSLLPDAEGLRAVKNDAGLQGTGAMDERSDNVREGIIATADGQGGDMGGSTHLNGTRQSTSFLDVHLPHLDSKGTEGPMSSGSQLPYTRTDTPGTEEDEREGEGENGGG</sequence>
<proteinExistence type="predicted"/>
<feature type="compositionally biased region" description="Polar residues" evidence="1">
    <location>
        <begin position="121"/>
        <end position="132"/>
    </location>
</feature>
<dbReference type="AlphaFoldDB" id="A0A4D9CND1"/>
<evidence type="ECO:0000313" key="2">
    <source>
        <dbReference type="EMBL" id="TFJ80671.1"/>
    </source>
</evidence>
<accession>A0A4D9CND1</accession>
<gene>
    <name evidence="2" type="ORF">NSK_008097</name>
</gene>
<feature type="region of interest" description="Disordered" evidence="1">
    <location>
        <begin position="1"/>
        <end position="63"/>
    </location>
</feature>
<reference evidence="2 3" key="1">
    <citation type="submission" date="2019-01" db="EMBL/GenBank/DDBJ databases">
        <title>Nuclear Genome Assembly of the Microalgal Biofuel strain Nannochloropsis salina CCMP1776.</title>
        <authorList>
            <person name="Hovde B."/>
        </authorList>
    </citation>
    <scope>NUCLEOTIDE SEQUENCE [LARGE SCALE GENOMIC DNA]</scope>
    <source>
        <strain evidence="2 3">CCMP1776</strain>
    </source>
</reference>
<dbReference type="EMBL" id="SDOX01000159">
    <property type="protein sequence ID" value="TFJ80671.1"/>
    <property type="molecule type" value="Genomic_DNA"/>
</dbReference>
<feature type="region of interest" description="Disordered" evidence="1">
    <location>
        <begin position="84"/>
        <end position="179"/>
    </location>
</feature>
<keyword evidence="3" id="KW-1185">Reference proteome</keyword>
<dbReference type="Proteomes" id="UP000355283">
    <property type="component" value="Unassembled WGS sequence"/>
</dbReference>
<feature type="compositionally biased region" description="Acidic residues" evidence="1">
    <location>
        <begin position="164"/>
        <end position="179"/>
    </location>
</feature>
<feature type="non-terminal residue" evidence="2">
    <location>
        <position position="179"/>
    </location>
</feature>
<comment type="caution">
    <text evidence="2">The sequence shown here is derived from an EMBL/GenBank/DDBJ whole genome shotgun (WGS) entry which is preliminary data.</text>
</comment>
<organism evidence="2 3">
    <name type="scientific">Nannochloropsis salina CCMP1776</name>
    <dbReference type="NCBI Taxonomy" id="1027361"/>
    <lineage>
        <taxon>Eukaryota</taxon>
        <taxon>Sar</taxon>
        <taxon>Stramenopiles</taxon>
        <taxon>Ochrophyta</taxon>
        <taxon>Eustigmatophyceae</taxon>
        <taxon>Eustigmatales</taxon>
        <taxon>Monodopsidaceae</taxon>
        <taxon>Microchloropsis</taxon>
        <taxon>Microchloropsis salina</taxon>
    </lineage>
</organism>
<protein>
    <submittedName>
        <fullName evidence="2">Uncharacterized protein</fullName>
    </submittedName>
</protein>
<evidence type="ECO:0000313" key="3">
    <source>
        <dbReference type="Proteomes" id="UP000355283"/>
    </source>
</evidence>
<feature type="compositionally biased region" description="Polar residues" evidence="1">
    <location>
        <begin position="148"/>
        <end position="157"/>
    </location>
</feature>
<name>A0A4D9CND1_9STRA</name>
<evidence type="ECO:0000256" key="1">
    <source>
        <dbReference type="SAM" id="MobiDB-lite"/>
    </source>
</evidence>